<dbReference type="PIRSF" id="PIRSF004553">
    <property type="entry name" value="CHP00095"/>
    <property type="match status" value="1"/>
</dbReference>
<dbReference type="EC" id="2.1.1.171" evidence="3 8"/>
<evidence type="ECO:0000256" key="2">
    <source>
        <dbReference type="ARBA" id="ARBA00005269"/>
    </source>
</evidence>
<evidence type="ECO:0000256" key="6">
    <source>
        <dbReference type="ARBA" id="ARBA00022679"/>
    </source>
</evidence>
<dbReference type="GO" id="GO:0052913">
    <property type="term" value="F:16S rRNA (guanine(966)-N(2))-methyltransferase activity"/>
    <property type="evidence" value="ECO:0007669"/>
    <property type="project" value="UniProtKB-EC"/>
</dbReference>
<dbReference type="PANTHER" id="PTHR43542:SF1">
    <property type="entry name" value="METHYLTRANSFERASE"/>
    <property type="match status" value="1"/>
</dbReference>
<dbReference type="InterPro" id="IPR004398">
    <property type="entry name" value="RNA_MeTrfase_RsmD"/>
</dbReference>
<evidence type="ECO:0000256" key="1">
    <source>
        <dbReference type="ARBA" id="ARBA00002649"/>
    </source>
</evidence>
<proteinExistence type="inferred from homology"/>
<evidence type="ECO:0000313" key="10">
    <source>
        <dbReference type="Proteomes" id="UP001162030"/>
    </source>
</evidence>
<evidence type="ECO:0000256" key="5">
    <source>
        <dbReference type="ARBA" id="ARBA00022603"/>
    </source>
</evidence>
<reference evidence="9 10" key="1">
    <citation type="submission" date="2023-03" db="EMBL/GenBank/DDBJ databases">
        <authorList>
            <person name="Pearce D."/>
        </authorList>
    </citation>
    <scope>NUCLEOTIDE SEQUENCE [LARGE SCALE GENOMIC DNA]</scope>
    <source>
        <strain evidence="9">Msz</strain>
    </source>
</reference>
<evidence type="ECO:0000256" key="8">
    <source>
        <dbReference type="PIRNR" id="PIRNR004553"/>
    </source>
</evidence>
<dbReference type="InterPro" id="IPR002052">
    <property type="entry name" value="DNA_methylase_N6_adenine_CS"/>
</dbReference>
<protein>
    <recommendedName>
        <fullName evidence="4 8">Ribosomal RNA small subunit methyltransferase D</fullName>
        <ecNumber evidence="3 8">2.1.1.171</ecNumber>
    </recommendedName>
</protein>
<evidence type="ECO:0000313" key="9">
    <source>
        <dbReference type="EMBL" id="CAI8836005.1"/>
    </source>
</evidence>
<evidence type="ECO:0000256" key="3">
    <source>
        <dbReference type="ARBA" id="ARBA00012141"/>
    </source>
</evidence>
<dbReference type="SUPFAM" id="SSF53335">
    <property type="entry name" value="S-adenosyl-L-methionine-dependent methyltransferases"/>
    <property type="match status" value="1"/>
</dbReference>
<dbReference type="PROSITE" id="PS00092">
    <property type="entry name" value="N6_MTASE"/>
    <property type="match status" value="1"/>
</dbReference>
<accession>A0ABM9I1Y4</accession>
<dbReference type="InterPro" id="IPR029063">
    <property type="entry name" value="SAM-dependent_MTases_sf"/>
</dbReference>
<dbReference type="CDD" id="cd02440">
    <property type="entry name" value="AdoMet_MTases"/>
    <property type="match status" value="1"/>
</dbReference>
<dbReference type="Proteomes" id="UP001162030">
    <property type="component" value="Chromosome"/>
</dbReference>
<evidence type="ECO:0000256" key="4">
    <source>
        <dbReference type="ARBA" id="ARBA00013682"/>
    </source>
</evidence>
<comment type="function">
    <text evidence="1 8">Specifically methylates the guanine in position 966 of 16S rRNA in the assembled 30S particle.</text>
</comment>
<keyword evidence="5 8" id="KW-0489">Methyltransferase</keyword>
<comment type="catalytic activity">
    <reaction evidence="7 8">
        <text>guanosine(966) in 16S rRNA + S-adenosyl-L-methionine = N(2)-methylguanosine(966) in 16S rRNA + S-adenosyl-L-homocysteine + H(+)</text>
        <dbReference type="Rhea" id="RHEA:23548"/>
        <dbReference type="Rhea" id="RHEA-COMP:10211"/>
        <dbReference type="Rhea" id="RHEA-COMP:10212"/>
        <dbReference type="ChEBI" id="CHEBI:15378"/>
        <dbReference type="ChEBI" id="CHEBI:57856"/>
        <dbReference type="ChEBI" id="CHEBI:59789"/>
        <dbReference type="ChEBI" id="CHEBI:74269"/>
        <dbReference type="ChEBI" id="CHEBI:74481"/>
        <dbReference type="EC" id="2.1.1.171"/>
    </reaction>
</comment>
<name>A0ABM9I1Y4_9GAMM</name>
<dbReference type="RefSeq" id="WP_026611764.1">
    <property type="nucleotide sequence ID" value="NZ_OX458333.1"/>
</dbReference>
<keyword evidence="6 8" id="KW-0808">Transferase</keyword>
<organism evidence="9 10">
    <name type="scientific">Methylocaldum szegediense</name>
    <dbReference type="NCBI Taxonomy" id="73780"/>
    <lineage>
        <taxon>Bacteria</taxon>
        <taxon>Pseudomonadati</taxon>
        <taxon>Pseudomonadota</taxon>
        <taxon>Gammaproteobacteria</taxon>
        <taxon>Methylococcales</taxon>
        <taxon>Methylococcaceae</taxon>
        <taxon>Methylocaldum</taxon>
    </lineage>
</organism>
<dbReference type="Gene3D" id="3.40.50.150">
    <property type="entry name" value="Vaccinia Virus protein VP39"/>
    <property type="match status" value="1"/>
</dbReference>
<keyword evidence="8" id="KW-0698">rRNA processing</keyword>
<evidence type="ECO:0000256" key="7">
    <source>
        <dbReference type="ARBA" id="ARBA00048326"/>
    </source>
</evidence>
<dbReference type="PANTHER" id="PTHR43542">
    <property type="entry name" value="METHYLTRANSFERASE"/>
    <property type="match status" value="1"/>
</dbReference>
<sequence>MKNELRIIGGRFRSRKLKFPNAPGLRPTPDRVRETLFNWLRNDIEGARCLDLYAGSGALGFEAASRGAAKVVLVERDAAVCKALERNRALLNAEAVDVIQADTERFLSGTGQPFDVVFLDPPFREGLVVPCCRVLEENGWLSPRAKIYVEAESGLRLLGLPGNWRVLREGKAGEVGYHLYERMFSGPCS</sequence>
<keyword evidence="8" id="KW-0949">S-adenosyl-L-methionine</keyword>
<dbReference type="NCBIfam" id="TIGR00095">
    <property type="entry name" value="16S rRNA (guanine(966)-N(2))-methyltransferase RsmD"/>
    <property type="match status" value="1"/>
</dbReference>
<dbReference type="EMBL" id="OX458333">
    <property type="protein sequence ID" value="CAI8836005.1"/>
    <property type="molecule type" value="Genomic_DNA"/>
</dbReference>
<dbReference type="Pfam" id="PF03602">
    <property type="entry name" value="Cons_hypoth95"/>
    <property type="match status" value="1"/>
</dbReference>
<keyword evidence="10" id="KW-1185">Reference proteome</keyword>
<comment type="similarity">
    <text evidence="2 8">Belongs to the methyltransferase superfamily. RsmD family.</text>
</comment>
<gene>
    <name evidence="9" type="primary">rsmD</name>
    <name evidence="9" type="ORF">MSZNOR_2235</name>
</gene>